<dbReference type="RefSeq" id="WP_194028434.1">
    <property type="nucleotide sequence ID" value="NZ_JADEWZ010000006.1"/>
</dbReference>
<reference evidence="1" key="1">
    <citation type="submission" date="2020-10" db="EMBL/GenBank/DDBJ databases">
        <authorList>
            <person name="Castelo-Branco R."/>
            <person name="Eusebio N."/>
            <person name="Adriana R."/>
            <person name="Vieira A."/>
            <person name="Brugerolle De Fraissinette N."/>
            <person name="Rezende De Castro R."/>
            <person name="Schneider M.P."/>
            <person name="Vasconcelos V."/>
            <person name="Leao P.N."/>
        </authorList>
    </citation>
    <scope>NUCLEOTIDE SEQUENCE</scope>
    <source>
        <strain evidence="1">LEGE 07157</strain>
    </source>
</reference>
<keyword evidence="2" id="KW-1185">Reference proteome</keyword>
<comment type="caution">
    <text evidence="1">The sequence shown here is derived from an EMBL/GenBank/DDBJ whole genome shotgun (WGS) entry which is preliminary data.</text>
</comment>
<dbReference type="EMBL" id="JADEWZ010000006">
    <property type="protein sequence ID" value="MBE9115341.1"/>
    <property type="molecule type" value="Genomic_DNA"/>
</dbReference>
<accession>A0A8J7DU82</accession>
<gene>
    <name evidence="1" type="ORF">IQ249_05450</name>
</gene>
<dbReference type="Proteomes" id="UP000654482">
    <property type="component" value="Unassembled WGS sequence"/>
</dbReference>
<evidence type="ECO:0000313" key="2">
    <source>
        <dbReference type="Proteomes" id="UP000654482"/>
    </source>
</evidence>
<sequence>MSQIKLNLAQGSVSFAFSPESARDLKEALSTLMQSLKTIAAKTAAGRSRPKPKPSMEYRHTGDVFLEIFCNPNIYPSPFSAKVLVTLRDERIRLSTEAELTRVIEDVNHYIEQAE</sequence>
<dbReference type="AlphaFoldDB" id="A0A8J7DU82"/>
<protein>
    <submittedName>
        <fullName evidence="1">Uncharacterized protein</fullName>
    </submittedName>
</protein>
<organism evidence="1 2">
    <name type="scientific">Lusitaniella coriacea LEGE 07157</name>
    <dbReference type="NCBI Taxonomy" id="945747"/>
    <lineage>
        <taxon>Bacteria</taxon>
        <taxon>Bacillati</taxon>
        <taxon>Cyanobacteriota</taxon>
        <taxon>Cyanophyceae</taxon>
        <taxon>Spirulinales</taxon>
        <taxon>Lusitaniellaceae</taxon>
        <taxon>Lusitaniella</taxon>
    </lineage>
</organism>
<evidence type="ECO:0000313" key="1">
    <source>
        <dbReference type="EMBL" id="MBE9115341.1"/>
    </source>
</evidence>
<name>A0A8J7DU82_9CYAN</name>
<proteinExistence type="predicted"/>